<dbReference type="EMBL" id="QAAD01000006">
    <property type="protein sequence ID" value="PTN09028.1"/>
    <property type="molecule type" value="Genomic_DNA"/>
</dbReference>
<dbReference type="Gene3D" id="3.10.450.50">
    <property type="match status" value="1"/>
</dbReference>
<name>A0A2T5C2U0_9BACT</name>
<dbReference type="GO" id="GO:0016853">
    <property type="term" value="F:isomerase activity"/>
    <property type="evidence" value="ECO:0007669"/>
    <property type="project" value="UniProtKB-KW"/>
</dbReference>
<dbReference type="GO" id="GO:0030638">
    <property type="term" value="P:polyketide metabolic process"/>
    <property type="evidence" value="ECO:0007669"/>
    <property type="project" value="InterPro"/>
</dbReference>
<keyword evidence="1" id="KW-0732">Signal</keyword>
<dbReference type="PROSITE" id="PS51257">
    <property type="entry name" value="PROKAR_LIPOPROTEIN"/>
    <property type="match status" value="1"/>
</dbReference>
<protein>
    <submittedName>
        <fullName evidence="2">Steroid delta-isomerase-like uncharacterized protein</fullName>
    </submittedName>
</protein>
<feature type="chain" id="PRO_5015501638" evidence="1">
    <location>
        <begin position="23"/>
        <end position="179"/>
    </location>
</feature>
<dbReference type="PANTHER" id="PTHR38436">
    <property type="entry name" value="POLYKETIDE CYCLASE SNOAL-LIKE DOMAIN"/>
    <property type="match status" value="1"/>
</dbReference>
<evidence type="ECO:0000256" key="1">
    <source>
        <dbReference type="SAM" id="SignalP"/>
    </source>
</evidence>
<comment type="caution">
    <text evidence="2">The sequence shown here is derived from an EMBL/GenBank/DDBJ whole genome shotgun (WGS) entry which is preliminary data.</text>
</comment>
<evidence type="ECO:0000313" key="3">
    <source>
        <dbReference type="Proteomes" id="UP000243525"/>
    </source>
</evidence>
<sequence>MKNILSLVITLVLLFGMSCVDQADKADLKALKSKQHVEEHNKQVIQKYWEGKWNERRPEILDECQTPDVLYHGSSMSMTGRDAYKAVYQSYLSALHNTHLEIEELIADGDRVVSRCLLTGVHAGELEGLPPTGKTIETQMFTVFRLVNGKIAEEWEIMDELGFMLQLGMELRLKEPAAE</sequence>
<dbReference type="Pfam" id="PF07366">
    <property type="entry name" value="SnoaL"/>
    <property type="match status" value="1"/>
</dbReference>
<dbReference type="InterPro" id="IPR009959">
    <property type="entry name" value="Cyclase_SnoaL-like"/>
</dbReference>
<keyword evidence="2" id="KW-0413">Isomerase</keyword>
<proteinExistence type="predicted"/>
<dbReference type="SUPFAM" id="SSF54427">
    <property type="entry name" value="NTF2-like"/>
    <property type="match status" value="1"/>
</dbReference>
<accession>A0A2T5C2U0</accession>
<dbReference type="OrthoDB" id="7876517at2"/>
<dbReference type="InterPro" id="IPR032710">
    <property type="entry name" value="NTF2-like_dom_sf"/>
</dbReference>
<dbReference type="RefSeq" id="WP_107821942.1">
    <property type="nucleotide sequence ID" value="NZ_OY782574.1"/>
</dbReference>
<dbReference type="AlphaFoldDB" id="A0A2T5C2U0"/>
<keyword evidence="3" id="KW-1185">Reference proteome</keyword>
<evidence type="ECO:0000313" key="2">
    <source>
        <dbReference type="EMBL" id="PTN09028.1"/>
    </source>
</evidence>
<reference evidence="2 3" key="1">
    <citation type="submission" date="2018-04" db="EMBL/GenBank/DDBJ databases">
        <title>Genomic Encyclopedia of Archaeal and Bacterial Type Strains, Phase II (KMG-II): from individual species to whole genera.</title>
        <authorList>
            <person name="Goeker M."/>
        </authorList>
    </citation>
    <scope>NUCLEOTIDE SEQUENCE [LARGE SCALE GENOMIC DNA]</scope>
    <source>
        <strain evidence="2 3">DSM 28823</strain>
    </source>
</reference>
<dbReference type="Proteomes" id="UP000243525">
    <property type="component" value="Unassembled WGS sequence"/>
</dbReference>
<gene>
    <name evidence="2" type="ORF">C8N47_106128</name>
</gene>
<feature type="signal peptide" evidence="1">
    <location>
        <begin position="1"/>
        <end position="22"/>
    </location>
</feature>
<organism evidence="2 3">
    <name type="scientific">Mangrovibacterium marinum</name>
    <dbReference type="NCBI Taxonomy" id="1639118"/>
    <lineage>
        <taxon>Bacteria</taxon>
        <taxon>Pseudomonadati</taxon>
        <taxon>Bacteroidota</taxon>
        <taxon>Bacteroidia</taxon>
        <taxon>Marinilabiliales</taxon>
        <taxon>Prolixibacteraceae</taxon>
        <taxon>Mangrovibacterium</taxon>
    </lineage>
</organism>
<dbReference type="PANTHER" id="PTHR38436:SF1">
    <property type="entry name" value="ESTER CYCLASE"/>
    <property type="match status" value="1"/>
</dbReference>